<feature type="compositionally biased region" description="Polar residues" evidence="5">
    <location>
        <begin position="109"/>
        <end position="155"/>
    </location>
</feature>
<evidence type="ECO:0000313" key="7">
    <source>
        <dbReference type="EMBL" id="ESO84773.1"/>
    </source>
</evidence>
<evidence type="ECO:0000313" key="8">
    <source>
        <dbReference type="Proteomes" id="UP000030746"/>
    </source>
</evidence>
<feature type="compositionally biased region" description="Polar residues" evidence="5">
    <location>
        <begin position="82"/>
        <end position="95"/>
    </location>
</feature>
<gene>
    <name evidence="7" type="ORF">LOTGIDRAFT_168441</name>
</gene>
<evidence type="ECO:0000256" key="3">
    <source>
        <dbReference type="ARBA" id="ARBA00022833"/>
    </source>
</evidence>
<evidence type="ECO:0000256" key="4">
    <source>
        <dbReference type="PROSITE-ProRule" id="PRU01343"/>
    </source>
</evidence>
<sequence>YFVGCMGYPDCKNVIWLPDFILEASVEESVCDKCTNVNKMKFKYKRGSVPPMIQVEDSICIGGCDEMVNEVFNISKFINQGANNGGNSRPPTQNSRTQNNRHHNNQNTVPYQNNRPHQTTVPFQNNRSQNTVPHQNNKLQNTMPYQNNRPQNQNGDYPVQNGRAPLNNRDNSFNNGRDDCNTGSTTIVCNCGEDGLLLTVRKDGPNQGRQFYKCSKPQGTGCNFFLWADENNPNNNSSNNFTHRNDGNINQTSFNRQVNNTDNVQCNCNVEARSLVVQKEGPNKGKSFYGCPKPRNEGCGFFQWADQPPGNGGGGTGWTNNGSTYKNKQQGGAGPQDGATKKRKCGICHVEGHTRKTCPQR</sequence>
<name>V3Z2E3_LOTGI</name>
<dbReference type="GeneID" id="20240880"/>
<dbReference type="Proteomes" id="UP000030746">
    <property type="component" value="Unassembled WGS sequence"/>
</dbReference>
<proteinExistence type="predicted"/>
<reference evidence="7 8" key="1">
    <citation type="journal article" date="2013" name="Nature">
        <title>Insights into bilaterian evolution from three spiralian genomes.</title>
        <authorList>
            <person name="Simakov O."/>
            <person name="Marletaz F."/>
            <person name="Cho S.J."/>
            <person name="Edsinger-Gonzales E."/>
            <person name="Havlak P."/>
            <person name="Hellsten U."/>
            <person name="Kuo D.H."/>
            <person name="Larsson T."/>
            <person name="Lv J."/>
            <person name="Arendt D."/>
            <person name="Savage R."/>
            <person name="Osoegawa K."/>
            <person name="de Jong P."/>
            <person name="Grimwood J."/>
            <person name="Chapman J.A."/>
            <person name="Shapiro H."/>
            <person name="Aerts A."/>
            <person name="Otillar R.P."/>
            <person name="Terry A.Y."/>
            <person name="Boore J.L."/>
            <person name="Grigoriev I.V."/>
            <person name="Lindberg D.R."/>
            <person name="Seaver E.C."/>
            <person name="Weisblat D.A."/>
            <person name="Putnam N.H."/>
            <person name="Rokhsar D.S."/>
        </authorList>
    </citation>
    <scope>NUCLEOTIDE SEQUENCE [LARGE SCALE GENOMIC DNA]</scope>
</reference>
<keyword evidence="3" id="KW-0862">Zinc</keyword>
<keyword evidence="8" id="KW-1185">Reference proteome</keyword>
<dbReference type="RefSeq" id="XP_009064574.1">
    <property type="nucleotide sequence ID" value="XM_009066326.1"/>
</dbReference>
<dbReference type="OrthoDB" id="430051at2759"/>
<dbReference type="CTD" id="20240880"/>
<keyword evidence="1" id="KW-0479">Metal-binding</keyword>
<dbReference type="PANTHER" id="PTHR33680">
    <property type="entry name" value="OS07G0190500 PROTEIN"/>
    <property type="match status" value="1"/>
</dbReference>
<feature type="domain" description="GRF-type" evidence="6">
    <location>
        <begin position="189"/>
        <end position="231"/>
    </location>
</feature>
<feature type="region of interest" description="Disordered" evidence="5">
    <location>
        <begin position="310"/>
        <end position="342"/>
    </location>
</feature>
<dbReference type="Pfam" id="PF06839">
    <property type="entry name" value="Zn_ribbon_GRF"/>
    <property type="match status" value="2"/>
</dbReference>
<evidence type="ECO:0000256" key="5">
    <source>
        <dbReference type="SAM" id="MobiDB-lite"/>
    </source>
</evidence>
<evidence type="ECO:0000256" key="1">
    <source>
        <dbReference type="ARBA" id="ARBA00022723"/>
    </source>
</evidence>
<dbReference type="PANTHER" id="PTHR33680:SF1">
    <property type="entry name" value="OS05G0489500 PROTEIN"/>
    <property type="match status" value="1"/>
</dbReference>
<dbReference type="PROSITE" id="PS51999">
    <property type="entry name" value="ZF_GRF"/>
    <property type="match status" value="2"/>
</dbReference>
<dbReference type="OMA" id="CMNCQET"/>
<dbReference type="HOGENOM" id="CLU_768520_0_0_1"/>
<feature type="domain" description="GRF-type" evidence="6">
    <location>
        <begin position="266"/>
        <end position="308"/>
    </location>
</feature>
<keyword evidence="2 4" id="KW-0863">Zinc-finger</keyword>
<evidence type="ECO:0000259" key="6">
    <source>
        <dbReference type="PROSITE" id="PS51999"/>
    </source>
</evidence>
<dbReference type="GO" id="GO:0008270">
    <property type="term" value="F:zinc ion binding"/>
    <property type="evidence" value="ECO:0007669"/>
    <property type="project" value="UniProtKB-KW"/>
</dbReference>
<feature type="non-terminal residue" evidence="7">
    <location>
        <position position="1"/>
    </location>
</feature>
<organism evidence="7 8">
    <name type="scientific">Lottia gigantea</name>
    <name type="common">Giant owl limpet</name>
    <dbReference type="NCBI Taxonomy" id="225164"/>
    <lineage>
        <taxon>Eukaryota</taxon>
        <taxon>Metazoa</taxon>
        <taxon>Spiralia</taxon>
        <taxon>Lophotrochozoa</taxon>
        <taxon>Mollusca</taxon>
        <taxon>Gastropoda</taxon>
        <taxon>Patellogastropoda</taxon>
        <taxon>Lottioidea</taxon>
        <taxon>Lottiidae</taxon>
        <taxon>Lottia</taxon>
    </lineage>
</organism>
<evidence type="ECO:0000256" key="2">
    <source>
        <dbReference type="ARBA" id="ARBA00022771"/>
    </source>
</evidence>
<dbReference type="InterPro" id="IPR010666">
    <property type="entry name" value="Znf_GRF"/>
</dbReference>
<accession>V3Z2E3</accession>
<dbReference type="EMBL" id="KB203412">
    <property type="protein sequence ID" value="ESO84773.1"/>
    <property type="molecule type" value="Genomic_DNA"/>
</dbReference>
<feature type="region of interest" description="Disordered" evidence="5">
    <location>
        <begin position="82"/>
        <end position="156"/>
    </location>
</feature>
<dbReference type="AlphaFoldDB" id="V3Z2E3"/>
<dbReference type="KEGG" id="lgi:LOTGIDRAFT_168441"/>
<dbReference type="STRING" id="225164.V3Z2E3"/>
<protein>
    <recommendedName>
        <fullName evidence="6">GRF-type domain-containing protein</fullName>
    </recommendedName>
</protein>